<dbReference type="STRING" id="416450.A0A1V6PD84"/>
<dbReference type="AlphaFoldDB" id="A0A1V6PD84"/>
<accession>A0A1V6PD84</accession>
<dbReference type="GO" id="GO:0016831">
    <property type="term" value="F:carboxy-lyase activity"/>
    <property type="evidence" value="ECO:0007669"/>
    <property type="project" value="UniProtKB-KW"/>
</dbReference>
<comment type="caution">
    <text evidence="5">The sequence shown here is derived from an EMBL/GenBank/DDBJ whole genome shotgun (WGS) entry which is preliminary data.</text>
</comment>
<evidence type="ECO:0000256" key="3">
    <source>
        <dbReference type="RuleBase" id="RU366045"/>
    </source>
</evidence>
<evidence type="ECO:0000313" key="6">
    <source>
        <dbReference type="Proteomes" id="UP000191672"/>
    </source>
</evidence>
<keyword evidence="1 3" id="KW-0210">Decarboxylase</keyword>
<dbReference type="PANTHER" id="PTHR21240:SF30">
    <property type="entry name" value="AMIDOHYDROLASE-RELATED DOMAIN-CONTAINING PROTEIN-RELATED"/>
    <property type="match status" value="1"/>
</dbReference>
<dbReference type="GO" id="GO:0019748">
    <property type="term" value="P:secondary metabolic process"/>
    <property type="evidence" value="ECO:0007669"/>
    <property type="project" value="TreeGrafter"/>
</dbReference>
<feature type="domain" description="Amidohydrolase-related" evidence="4">
    <location>
        <begin position="1"/>
        <end position="170"/>
    </location>
</feature>
<dbReference type="Proteomes" id="UP000191672">
    <property type="component" value="Unassembled WGS sequence"/>
</dbReference>
<dbReference type="EMBL" id="MDYN01000168">
    <property type="protein sequence ID" value="OQD74717.1"/>
    <property type="molecule type" value="Genomic_DNA"/>
</dbReference>
<evidence type="ECO:0000256" key="1">
    <source>
        <dbReference type="ARBA" id="ARBA00022793"/>
    </source>
</evidence>
<dbReference type="Pfam" id="PF04909">
    <property type="entry name" value="Amidohydro_2"/>
    <property type="match status" value="1"/>
</dbReference>
<keyword evidence="6" id="KW-1185">Reference proteome</keyword>
<dbReference type="InterPro" id="IPR006680">
    <property type="entry name" value="Amidohydro-rel"/>
</dbReference>
<keyword evidence="2 3" id="KW-0456">Lyase</keyword>
<dbReference type="InterPro" id="IPR032465">
    <property type="entry name" value="ACMSD"/>
</dbReference>
<evidence type="ECO:0000259" key="4">
    <source>
        <dbReference type="Pfam" id="PF04909"/>
    </source>
</evidence>
<comment type="similarity">
    <text evidence="3">Belongs to the metallo-dependent hydrolases superfamily.</text>
</comment>
<sequence length="171" mass="19964">MAELDVPLYMHPRIPSPSQMRAYKGYEFLGGSPWGFGTETATHAIRLMISVLFDKHPNLRIILGHCGEGIPFSINRIDHRLRHFQPHHTPCQLRLQDYWEKNFYITTAGVMDDGTFFNTLKSCGEDRLLWSVEYPYEDYNEIGSWFDNLDLNTNSRAKIGWENARRILKLD</sequence>
<dbReference type="Gene3D" id="3.20.20.140">
    <property type="entry name" value="Metal-dependent hydrolases"/>
    <property type="match status" value="1"/>
</dbReference>
<dbReference type="SUPFAM" id="SSF51556">
    <property type="entry name" value="Metallo-dependent hydrolases"/>
    <property type="match status" value="1"/>
</dbReference>
<protein>
    <recommendedName>
        <fullName evidence="4">Amidohydrolase-related domain-containing protein</fullName>
    </recommendedName>
</protein>
<dbReference type="GO" id="GO:0005829">
    <property type="term" value="C:cytosol"/>
    <property type="evidence" value="ECO:0007669"/>
    <property type="project" value="TreeGrafter"/>
</dbReference>
<organism evidence="5 6">
    <name type="scientific">Penicillium antarcticum</name>
    <dbReference type="NCBI Taxonomy" id="416450"/>
    <lineage>
        <taxon>Eukaryota</taxon>
        <taxon>Fungi</taxon>
        <taxon>Dikarya</taxon>
        <taxon>Ascomycota</taxon>
        <taxon>Pezizomycotina</taxon>
        <taxon>Eurotiomycetes</taxon>
        <taxon>Eurotiomycetidae</taxon>
        <taxon>Eurotiales</taxon>
        <taxon>Aspergillaceae</taxon>
        <taxon>Penicillium</taxon>
    </lineage>
</organism>
<proteinExistence type="inferred from homology"/>
<evidence type="ECO:0000313" key="5">
    <source>
        <dbReference type="EMBL" id="OQD74717.1"/>
    </source>
</evidence>
<evidence type="ECO:0000256" key="2">
    <source>
        <dbReference type="ARBA" id="ARBA00023239"/>
    </source>
</evidence>
<gene>
    <name evidence="5" type="ORF">PENANT_c168G07003</name>
</gene>
<reference evidence="6" key="1">
    <citation type="journal article" date="2017" name="Nat. Microbiol.">
        <title>Global analysis of biosynthetic gene clusters reveals vast potential of secondary metabolite production in Penicillium species.</title>
        <authorList>
            <person name="Nielsen J.C."/>
            <person name="Grijseels S."/>
            <person name="Prigent S."/>
            <person name="Ji B."/>
            <person name="Dainat J."/>
            <person name="Nielsen K.F."/>
            <person name="Frisvad J.C."/>
            <person name="Workman M."/>
            <person name="Nielsen J."/>
        </authorList>
    </citation>
    <scope>NUCLEOTIDE SEQUENCE [LARGE SCALE GENOMIC DNA]</scope>
    <source>
        <strain evidence="6">IBT 31811</strain>
    </source>
</reference>
<name>A0A1V6PD84_9EURO</name>
<dbReference type="GO" id="GO:0016787">
    <property type="term" value="F:hydrolase activity"/>
    <property type="evidence" value="ECO:0007669"/>
    <property type="project" value="InterPro"/>
</dbReference>
<dbReference type="InterPro" id="IPR032466">
    <property type="entry name" value="Metal_Hydrolase"/>
</dbReference>
<dbReference type="PANTHER" id="PTHR21240">
    <property type="entry name" value="2-AMINO-3-CARBOXYLMUCONATE-6-SEMIALDEHYDE DECARBOXYLASE"/>
    <property type="match status" value="1"/>
</dbReference>